<accession>A0A5B7YJU8</accession>
<keyword evidence="1" id="KW-0614">Plasmid</keyword>
<geneLocation type="plasmid" evidence="1 2">
    <name>plas12</name>
</geneLocation>
<organism evidence="1 2">
    <name type="scientific">Salinimonas iocasae</name>
    <dbReference type="NCBI Taxonomy" id="2572577"/>
    <lineage>
        <taxon>Bacteria</taxon>
        <taxon>Pseudomonadati</taxon>
        <taxon>Pseudomonadota</taxon>
        <taxon>Gammaproteobacteria</taxon>
        <taxon>Alteromonadales</taxon>
        <taxon>Alteromonadaceae</taxon>
        <taxon>Alteromonas/Salinimonas group</taxon>
        <taxon>Salinimonas</taxon>
    </lineage>
</organism>
<dbReference type="Proteomes" id="UP000304912">
    <property type="component" value="Plasmid plas12"/>
</dbReference>
<reference evidence="1 2" key="1">
    <citation type="submission" date="2019-04" db="EMBL/GenBank/DDBJ databases">
        <title>Salinimonas iocasae sp. nov., a halophilic bacterium isolated from the outer tube casing of tubeworms in Okinawa Trough.</title>
        <authorList>
            <person name="Zhang H."/>
            <person name="Wang H."/>
            <person name="Li C."/>
        </authorList>
    </citation>
    <scope>NUCLEOTIDE SEQUENCE [LARGE SCALE GENOMIC DNA]</scope>
    <source>
        <strain evidence="1 2">KX18D6</strain>
        <plasmid evidence="1 2">plas12</plasmid>
    </source>
</reference>
<dbReference type="KEGG" id="salk:FBQ74_18795"/>
<name>A0A5B7YJU8_9ALTE</name>
<sequence>MLKEFSPINLNGKTLTAAQAVERGFCIPVPVFYIQYNHNYGSVGNRRPKWKTSPGFYQNGGADTLLQHFNKNYARKKKAWHLQIIGDRNRDFGKCVARLSKFIPQTVKRSAA</sequence>
<dbReference type="EMBL" id="CP039853">
    <property type="protein sequence ID" value="QCZ95570.1"/>
    <property type="molecule type" value="Genomic_DNA"/>
</dbReference>
<gene>
    <name evidence="1" type="ORF">FBQ74_18795</name>
</gene>
<proteinExistence type="predicted"/>
<protein>
    <submittedName>
        <fullName evidence="1">Uncharacterized protein</fullName>
    </submittedName>
</protein>
<keyword evidence="2" id="KW-1185">Reference proteome</keyword>
<dbReference type="OrthoDB" id="9830195at2"/>
<evidence type="ECO:0000313" key="1">
    <source>
        <dbReference type="EMBL" id="QCZ95570.1"/>
    </source>
</evidence>
<dbReference type="AlphaFoldDB" id="A0A5B7YJU8"/>
<dbReference type="RefSeq" id="WP_139758256.1">
    <property type="nucleotide sequence ID" value="NZ_CP039853.1"/>
</dbReference>
<evidence type="ECO:0000313" key="2">
    <source>
        <dbReference type="Proteomes" id="UP000304912"/>
    </source>
</evidence>